<proteinExistence type="predicted"/>
<feature type="region of interest" description="Disordered" evidence="1">
    <location>
        <begin position="302"/>
        <end position="328"/>
    </location>
</feature>
<organism evidence="2 3">
    <name type="scientific">Halteria grandinella</name>
    <dbReference type="NCBI Taxonomy" id="5974"/>
    <lineage>
        <taxon>Eukaryota</taxon>
        <taxon>Sar</taxon>
        <taxon>Alveolata</taxon>
        <taxon>Ciliophora</taxon>
        <taxon>Intramacronucleata</taxon>
        <taxon>Spirotrichea</taxon>
        <taxon>Stichotrichia</taxon>
        <taxon>Sporadotrichida</taxon>
        <taxon>Halteriidae</taxon>
        <taxon>Halteria</taxon>
    </lineage>
</organism>
<dbReference type="EMBL" id="RRYP01031586">
    <property type="protein sequence ID" value="TNV70931.1"/>
    <property type="molecule type" value="Genomic_DNA"/>
</dbReference>
<accession>A0A8J8NA39</accession>
<evidence type="ECO:0000313" key="2">
    <source>
        <dbReference type="EMBL" id="TNV70931.1"/>
    </source>
</evidence>
<feature type="region of interest" description="Disordered" evidence="1">
    <location>
        <begin position="457"/>
        <end position="477"/>
    </location>
</feature>
<evidence type="ECO:0000256" key="1">
    <source>
        <dbReference type="SAM" id="MobiDB-lite"/>
    </source>
</evidence>
<sequence>MQQPSIQSTKDLTKKLLKLSIGVSGGKVAKQGEGYCFTFQLEFAIRMVKVLHMDFSELSKDGTLPNHFSDFDEQKFLLIPNFQKCSVFLDTDRGFEDKYKPRPNQIVVHNLQIDKVEVRRRNEFLMQLPIEVPCQGLISSVIHYQKCLRDIQDIVGGQMGMKSYQLVHLKSITEMQEDEDGSGGVYTTILDEPYSPGNGEMMPLIATVRREAHTTSSDQSAENASLNGDQKESSITLPQILEYVQSPEQQTARQYFAGRDRQNYTTTDRDLYARLKTDRGLKEFHTLLHTFISDQVTKSKQHLQTSKSRNNFTRLSSKPGPLGFSKPILKQTQCGGSIDSDKLKDPVEANYFKSVTSSVQKKREEHLKKTLEWANKGYSQGGYDSYDEDRPPVQQQADEDVDMVDASEDAEPAFFRRASFVSGGAANGGDKPFARVSNDFSFMKKRVRVNAVDRHVKEYPLDQEERDAKKQKGKKKY</sequence>
<feature type="compositionally biased region" description="Polar residues" evidence="1">
    <location>
        <begin position="214"/>
        <end position="232"/>
    </location>
</feature>
<comment type="caution">
    <text evidence="2">The sequence shown here is derived from an EMBL/GenBank/DDBJ whole genome shotgun (WGS) entry which is preliminary data.</text>
</comment>
<evidence type="ECO:0000313" key="3">
    <source>
        <dbReference type="Proteomes" id="UP000785679"/>
    </source>
</evidence>
<dbReference type="AlphaFoldDB" id="A0A8J8NA39"/>
<feature type="region of interest" description="Disordered" evidence="1">
    <location>
        <begin position="210"/>
        <end position="232"/>
    </location>
</feature>
<reference evidence="2" key="1">
    <citation type="submission" date="2019-06" db="EMBL/GenBank/DDBJ databases">
        <authorList>
            <person name="Zheng W."/>
        </authorList>
    </citation>
    <scope>NUCLEOTIDE SEQUENCE</scope>
    <source>
        <strain evidence="2">QDHG01</strain>
    </source>
</reference>
<keyword evidence="3" id="KW-1185">Reference proteome</keyword>
<dbReference type="Proteomes" id="UP000785679">
    <property type="component" value="Unassembled WGS sequence"/>
</dbReference>
<feature type="compositionally biased region" description="Polar residues" evidence="1">
    <location>
        <begin position="302"/>
        <end position="316"/>
    </location>
</feature>
<protein>
    <submittedName>
        <fullName evidence="2">Uncharacterized protein</fullName>
    </submittedName>
</protein>
<dbReference type="OrthoDB" id="10685198at2759"/>
<gene>
    <name evidence="2" type="ORF">FGO68_gene12324</name>
</gene>
<name>A0A8J8NA39_HALGN</name>